<dbReference type="Proteomes" id="UP001642360">
    <property type="component" value="Unassembled WGS sequence"/>
</dbReference>
<keyword evidence="3" id="KW-1185">Reference proteome</keyword>
<sequence>IKADDRNRLLTVHRLEKILSLKKLIKTLIDDKLINKCAKKEKKKKKELEKEKEDSDPDSDSSELD</sequence>
<evidence type="ECO:0000313" key="2">
    <source>
        <dbReference type="EMBL" id="CAK9144065.1"/>
    </source>
</evidence>
<proteinExistence type="predicted"/>
<feature type="non-terminal residue" evidence="2">
    <location>
        <position position="1"/>
    </location>
</feature>
<organism evidence="2 3">
    <name type="scientific">Ilex paraguariensis</name>
    <name type="common">yerba mate</name>
    <dbReference type="NCBI Taxonomy" id="185542"/>
    <lineage>
        <taxon>Eukaryota</taxon>
        <taxon>Viridiplantae</taxon>
        <taxon>Streptophyta</taxon>
        <taxon>Embryophyta</taxon>
        <taxon>Tracheophyta</taxon>
        <taxon>Spermatophyta</taxon>
        <taxon>Magnoliopsida</taxon>
        <taxon>eudicotyledons</taxon>
        <taxon>Gunneridae</taxon>
        <taxon>Pentapetalae</taxon>
        <taxon>asterids</taxon>
        <taxon>campanulids</taxon>
        <taxon>Aquifoliales</taxon>
        <taxon>Aquifoliaceae</taxon>
        <taxon>Ilex</taxon>
    </lineage>
</organism>
<accession>A0ABC8RGH2</accession>
<feature type="region of interest" description="Disordered" evidence="1">
    <location>
        <begin position="41"/>
        <end position="65"/>
    </location>
</feature>
<dbReference type="AlphaFoldDB" id="A0ABC8RGH2"/>
<evidence type="ECO:0000313" key="3">
    <source>
        <dbReference type="Proteomes" id="UP001642360"/>
    </source>
</evidence>
<evidence type="ECO:0000256" key="1">
    <source>
        <dbReference type="SAM" id="MobiDB-lite"/>
    </source>
</evidence>
<protein>
    <submittedName>
        <fullName evidence="2">Uncharacterized protein</fullName>
    </submittedName>
</protein>
<dbReference type="EMBL" id="CAUOFW020001364">
    <property type="protein sequence ID" value="CAK9144065.1"/>
    <property type="molecule type" value="Genomic_DNA"/>
</dbReference>
<comment type="caution">
    <text evidence="2">The sequence shown here is derived from an EMBL/GenBank/DDBJ whole genome shotgun (WGS) entry which is preliminary data.</text>
</comment>
<feature type="compositionally biased region" description="Acidic residues" evidence="1">
    <location>
        <begin position="54"/>
        <end position="65"/>
    </location>
</feature>
<gene>
    <name evidence="2" type="ORF">ILEXP_LOCUS11807</name>
</gene>
<reference evidence="2 3" key="1">
    <citation type="submission" date="2024-02" db="EMBL/GenBank/DDBJ databases">
        <authorList>
            <person name="Vignale AGUSTIN F."/>
            <person name="Sosa J E."/>
            <person name="Modenutti C."/>
        </authorList>
    </citation>
    <scope>NUCLEOTIDE SEQUENCE [LARGE SCALE GENOMIC DNA]</scope>
</reference>
<name>A0ABC8RGH2_9AQUA</name>